<dbReference type="EMBL" id="CP071839">
    <property type="protein sequence ID" value="QTE01203.1"/>
    <property type="molecule type" value="Genomic_DNA"/>
</dbReference>
<dbReference type="Proteomes" id="UP000663908">
    <property type="component" value="Chromosome"/>
</dbReference>
<protein>
    <recommendedName>
        <fullName evidence="3">Secreted protein</fullName>
    </recommendedName>
</protein>
<evidence type="ECO:0008006" key="3">
    <source>
        <dbReference type="Google" id="ProtNLM"/>
    </source>
</evidence>
<evidence type="ECO:0000313" key="2">
    <source>
        <dbReference type="Proteomes" id="UP000663908"/>
    </source>
</evidence>
<organism evidence="1 2">
    <name type="scientific">Streptomyces cyanogenus</name>
    <dbReference type="NCBI Taxonomy" id="80860"/>
    <lineage>
        <taxon>Bacteria</taxon>
        <taxon>Bacillati</taxon>
        <taxon>Actinomycetota</taxon>
        <taxon>Actinomycetes</taxon>
        <taxon>Kitasatosporales</taxon>
        <taxon>Streptomycetaceae</taxon>
        <taxon>Streptomyces</taxon>
    </lineage>
</organism>
<name>A0ABX7TY38_STRCY</name>
<proteinExistence type="predicted"/>
<dbReference type="RefSeq" id="WP_208034679.1">
    <property type="nucleotide sequence ID" value="NZ_CP071839.1"/>
</dbReference>
<evidence type="ECO:0000313" key="1">
    <source>
        <dbReference type="EMBL" id="QTE01203.1"/>
    </source>
</evidence>
<sequence length="176" mass="19225">MQDTIAVALITALSTLSAAGLAGWITLRLQRQQTAAERTRAREESRRTAYADLLAASTDAWHAIDAMWRLVPPRDTNDTERPEIQAALSALKQLDHALHVAGLHGPSSIDDAAAELYFDAWAEFEAIMHVLRDNIGDSRIAAQLHAPGQGPDHDTRLLKRAAFTGKARKAIKNADD</sequence>
<gene>
    <name evidence="1" type="ORF">S1361_27995</name>
</gene>
<reference evidence="1 2" key="1">
    <citation type="submission" date="2021-03" db="EMBL/GenBank/DDBJ databases">
        <title>Complete genome sequence of Streptomyces cyanogenus S136, producer of anticancer angucycline landomycin A.</title>
        <authorList>
            <person name="Hrab P."/>
            <person name="Ruckert C."/>
            <person name="Busche T."/>
            <person name="Ostash I."/>
            <person name="Kalinowski J."/>
            <person name="Fedorenko V."/>
            <person name="Yushchuk O."/>
            <person name="Ostash B."/>
        </authorList>
    </citation>
    <scope>NUCLEOTIDE SEQUENCE [LARGE SCALE GENOMIC DNA]</scope>
    <source>
        <strain evidence="1 2">S136</strain>
    </source>
</reference>
<keyword evidence="2" id="KW-1185">Reference proteome</keyword>
<accession>A0ABX7TY38</accession>